<sequence length="45" mass="4748">MKTSFTARLLITALSVAALSSAARADDLNIKTMIPGAPQIDAESW</sequence>
<dbReference type="AlphaFoldDB" id="A0AAP3A4B1"/>
<dbReference type="Proteomes" id="UP001208624">
    <property type="component" value="Unassembled WGS sequence"/>
</dbReference>
<reference evidence="2" key="1">
    <citation type="submission" date="2023-06" db="EMBL/GenBank/DDBJ databases">
        <title>Deciphering the underlying mechanisms mediating the transmission of blaNDM gene from human to animals in China.</title>
        <authorList>
            <person name="Chen K."/>
            <person name="Chen S."/>
        </authorList>
    </citation>
    <scope>NUCLEOTIDE SEQUENCE</scope>
    <source>
        <strain evidence="2">1199</strain>
    </source>
</reference>
<keyword evidence="2" id="KW-0645">Protease</keyword>
<name>A0AAP3A4B1_ECOLX</name>
<evidence type="ECO:0000313" key="2">
    <source>
        <dbReference type="EMBL" id="MCV5626033.1"/>
    </source>
</evidence>
<keyword evidence="2" id="KW-0121">Carboxypeptidase</keyword>
<dbReference type="EMBL" id="JAOVKC010001101">
    <property type="protein sequence ID" value="MCV5626033.1"/>
    <property type="molecule type" value="Genomic_DNA"/>
</dbReference>
<accession>A0AAP3A4B1</accession>
<feature type="non-terminal residue" evidence="2">
    <location>
        <position position="45"/>
    </location>
</feature>
<dbReference type="EC" id="3.4.16.4" evidence="2"/>
<protein>
    <submittedName>
        <fullName evidence="2">Serine-type D-Ala-D-Ala carboxypeptidase</fullName>
        <ecNumber evidence="2">3.4.16.4</ecNumber>
    </submittedName>
</protein>
<evidence type="ECO:0000313" key="3">
    <source>
        <dbReference type="Proteomes" id="UP001208624"/>
    </source>
</evidence>
<evidence type="ECO:0000256" key="1">
    <source>
        <dbReference type="SAM" id="SignalP"/>
    </source>
</evidence>
<comment type="caution">
    <text evidence="2">The sequence shown here is derived from an EMBL/GenBank/DDBJ whole genome shotgun (WGS) entry which is preliminary data.</text>
</comment>
<keyword evidence="2" id="KW-0378">Hydrolase</keyword>
<feature type="chain" id="PRO_5042938108" evidence="1">
    <location>
        <begin position="26"/>
        <end position="45"/>
    </location>
</feature>
<feature type="signal peptide" evidence="1">
    <location>
        <begin position="1"/>
        <end position="25"/>
    </location>
</feature>
<keyword evidence="1" id="KW-0732">Signal</keyword>
<organism evidence="2 3">
    <name type="scientific">Escherichia coli</name>
    <dbReference type="NCBI Taxonomy" id="562"/>
    <lineage>
        <taxon>Bacteria</taxon>
        <taxon>Pseudomonadati</taxon>
        <taxon>Pseudomonadota</taxon>
        <taxon>Gammaproteobacteria</taxon>
        <taxon>Enterobacterales</taxon>
        <taxon>Enterobacteriaceae</taxon>
        <taxon>Escherichia</taxon>
    </lineage>
</organism>
<dbReference type="GO" id="GO:0009002">
    <property type="term" value="F:serine-type D-Ala-D-Ala carboxypeptidase activity"/>
    <property type="evidence" value="ECO:0007669"/>
    <property type="project" value="UniProtKB-EC"/>
</dbReference>
<proteinExistence type="predicted"/>
<gene>
    <name evidence="2" type="ORF">OFN31_30855</name>
</gene>